<accession>A0A7C9AZ16</accession>
<name>A0A7C9AZ16_OPUST</name>
<sequence>MQYSCILVAIINSSSSFIHSSCMILLHFSVPISLIFSFISHSHFLLCTCTSTNHGELGDQSSHSLKKLMHHKIDSKFCVRPSQSDFLNHLVLKNARSLAP</sequence>
<proteinExistence type="predicted"/>
<protein>
    <submittedName>
        <fullName evidence="1">Uncharacterized protein</fullName>
    </submittedName>
</protein>
<dbReference type="AlphaFoldDB" id="A0A7C9AZ16"/>
<evidence type="ECO:0000313" key="1">
    <source>
        <dbReference type="EMBL" id="MBA4678291.1"/>
    </source>
</evidence>
<dbReference type="EMBL" id="GISG01278924">
    <property type="protein sequence ID" value="MBA4678291.1"/>
    <property type="molecule type" value="Transcribed_RNA"/>
</dbReference>
<organism evidence="1">
    <name type="scientific">Opuntia streptacantha</name>
    <name type="common">Prickly pear cactus</name>
    <name type="synonym">Opuntia cardona</name>
    <dbReference type="NCBI Taxonomy" id="393608"/>
    <lineage>
        <taxon>Eukaryota</taxon>
        <taxon>Viridiplantae</taxon>
        <taxon>Streptophyta</taxon>
        <taxon>Embryophyta</taxon>
        <taxon>Tracheophyta</taxon>
        <taxon>Spermatophyta</taxon>
        <taxon>Magnoliopsida</taxon>
        <taxon>eudicotyledons</taxon>
        <taxon>Gunneridae</taxon>
        <taxon>Pentapetalae</taxon>
        <taxon>Caryophyllales</taxon>
        <taxon>Cactineae</taxon>
        <taxon>Cactaceae</taxon>
        <taxon>Opuntioideae</taxon>
        <taxon>Opuntia</taxon>
    </lineage>
</organism>
<reference evidence="1" key="1">
    <citation type="journal article" date="2013" name="J. Plant Res.">
        <title>Effect of fungi and light on seed germination of three Opuntia species from semiarid lands of central Mexico.</title>
        <authorList>
            <person name="Delgado-Sanchez P."/>
            <person name="Jimenez-Bremont J.F."/>
            <person name="Guerrero-Gonzalez Mde L."/>
            <person name="Flores J."/>
        </authorList>
    </citation>
    <scope>NUCLEOTIDE SEQUENCE</scope>
    <source>
        <tissue evidence="1">Cladode</tissue>
    </source>
</reference>
<reference evidence="1" key="2">
    <citation type="submission" date="2020-07" db="EMBL/GenBank/DDBJ databases">
        <authorList>
            <person name="Vera ALvarez R."/>
            <person name="Arias-Moreno D.M."/>
            <person name="Jimenez-Jacinto V."/>
            <person name="Jimenez-Bremont J.F."/>
            <person name="Swaminathan K."/>
            <person name="Moose S.P."/>
            <person name="Guerrero-Gonzalez M.L."/>
            <person name="Marino-Ramirez L."/>
            <person name="Landsman D."/>
            <person name="Rodriguez-Kessler M."/>
            <person name="Delgado-Sanchez P."/>
        </authorList>
    </citation>
    <scope>NUCLEOTIDE SEQUENCE</scope>
    <source>
        <tissue evidence="1">Cladode</tissue>
    </source>
</reference>